<dbReference type="Pfam" id="PF02365">
    <property type="entry name" value="NAM"/>
    <property type="match status" value="1"/>
</dbReference>
<keyword evidence="2" id="KW-0805">Transcription regulation</keyword>
<accession>A0A8J5FH47</accession>
<comment type="caution">
    <text evidence="8">The sequence shown here is derived from an EMBL/GenBank/DDBJ whole genome shotgun (WGS) entry which is preliminary data.</text>
</comment>
<dbReference type="PROSITE" id="PS51005">
    <property type="entry name" value="NAC"/>
    <property type="match status" value="1"/>
</dbReference>
<keyword evidence="5" id="KW-0539">Nucleus</keyword>
<gene>
    <name evidence="8" type="ORF">ZIOFF_053642</name>
</gene>
<dbReference type="AlphaFoldDB" id="A0A8J5FH47"/>
<evidence type="ECO:0000256" key="4">
    <source>
        <dbReference type="ARBA" id="ARBA00023163"/>
    </source>
</evidence>
<dbReference type="PANTHER" id="PTHR31719:SF249">
    <property type="entry name" value="NAC DOMAIN-CONTAINING PROTEIN 2"/>
    <property type="match status" value="1"/>
</dbReference>
<dbReference type="SUPFAM" id="SSF101941">
    <property type="entry name" value="NAC domain"/>
    <property type="match status" value="1"/>
</dbReference>
<evidence type="ECO:0000256" key="5">
    <source>
        <dbReference type="ARBA" id="ARBA00023242"/>
    </source>
</evidence>
<keyword evidence="9" id="KW-1185">Reference proteome</keyword>
<name>A0A8J5FH47_ZINOF</name>
<dbReference type="Proteomes" id="UP000734854">
    <property type="component" value="Unassembled WGS sequence"/>
</dbReference>
<evidence type="ECO:0000313" key="9">
    <source>
        <dbReference type="Proteomes" id="UP000734854"/>
    </source>
</evidence>
<dbReference type="GO" id="GO:0003677">
    <property type="term" value="F:DNA binding"/>
    <property type="evidence" value="ECO:0007669"/>
    <property type="project" value="UniProtKB-KW"/>
</dbReference>
<evidence type="ECO:0000256" key="2">
    <source>
        <dbReference type="ARBA" id="ARBA00023015"/>
    </source>
</evidence>
<evidence type="ECO:0000256" key="1">
    <source>
        <dbReference type="ARBA" id="ARBA00004123"/>
    </source>
</evidence>
<dbReference type="Gene3D" id="2.170.150.80">
    <property type="entry name" value="NAC domain"/>
    <property type="match status" value="1"/>
</dbReference>
<comment type="subcellular location">
    <subcellularLocation>
        <location evidence="1">Nucleus</location>
    </subcellularLocation>
</comment>
<proteinExistence type="predicted"/>
<feature type="region of interest" description="Disordered" evidence="6">
    <location>
        <begin position="131"/>
        <end position="157"/>
    </location>
</feature>
<evidence type="ECO:0000256" key="6">
    <source>
        <dbReference type="SAM" id="MobiDB-lite"/>
    </source>
</evidence>
<dbReference type="PANTHER" id="PTHR31719">
    <property type="entry name" value="NAC TRANSCRIPTION FACTOR 56"/>
    <property type="match status" value="1"/>
</dbReference>
<evidence type="ECO:0000313" key="8">
    <source>
        <dbReference type="EMBL" id="KAG6485113.1"/>
    </source>
</evidence>
<organism evidence="8 9">
    <name type="scientific">Zingiber officinale</name>
    <name type="common">Ginger</name>
    <name type="synonym">Amomum zingiber</name>
    <dbReference type="NCBI Taxonomy" id="94328"/>
    <lineage>
        <taxon>Eukaryota</taxon>
        <taxon>Viridiplantae</taxon>
        <taxon>Streptophyta</taxon>
        <taxon>Embryophyta</taxon>
        <taxon>Tracheophyta</taxon>
        <taxon>Spermatophyta</taxon>
        <taxon>Magnoliopsida</taxon>
        <taxon>Liliopsida</taxon>
        <taxon>Zingiberales</taxon>
        <taxon>Zingiberaceae</taxon>
        <taxon>Zingiber</taxon>
    </lineage>
</organism>
<keyword evidence="4" id="KW-0804">Transcription</keyword>
<dbReference type="InterPro" id="IPR036093">
    <property type="entry name" value="NAC_dom_sf"/>
</dbReference>
<evidence type="ECO:0000259" key="7">
    <source>
        <dbReference type="PROSITE" id="PS51005"/>
    </source>
</evidence>
<keyword evidence="3" id="KW-0238">DNA-binding</keyword>
<dbReference type="EMBL" id="JACMSC010000015">
    <property type="protein sequence ID" value="KAG6485113.1"/>
    <property type="molecule type" value="Genomic_DNA"/>
</dbReference>
<evidence type="ECO:0000256" key="3">
    <source>
        <dbReference type="ARBA" id="ARBA00023125"/>
    </source>
</evidence>
<dbReference type="GO" id="GO:1901002">
    <property type="term" value="P:positive regulation of response to salt stress"/>
    <property type="evidence" value="ECO:0007669"/>
    <property type="project" value="UniProtKB-ARBA"/>
</dbReference>
<feature type="domain" description="NAC" evidence="7">
    <location>
        <begin position="63"/>
        <end position="217"/>
    </location>
</feature>
<sequence length="346" mass="38872">MLLRQTSSGNIACGPEPAGKVFMHVPQATPAALNSRVTNDGNPGDQLKSMRRRSVDTEAGLQLPPGFRFHPTDDELVVHYLRRKIAGHRIPAPIIAEVDLYKHDPWDLPELALYGSSEWYFYTPRDRKYPNGSRPNRTAGRGYWKATGADKPVSDPGSSGRIFGIKKSLVFYEGKAPKGVKTDWIMHEYRLIDSDQTANKKGSQRLDEWVLCRLYHKKNNWDKMQKKRAAASSGTAMEFSLNSTEEARSDSLWTSESDVEFGDRIQPARINPSHGVSKVIHHQGRAADPMISNLQILERMKEETDWLMDLNPEGIQGSMATLGSASEANVSNQYYCSTSSMLPFWN</sequence>
<protein>
    <recommendedName>
        <fullName evidence="7">NAC domain-containing protein</fullName>
    </recommendedName>
</protein>
<dbReference type="GO" id="GO:0005634">
    <property type="term" value="C:nucleus"/>
    <property type="evidence" value="ECO:0007669"/>
    <property type="project" value="UniProtKB-SubCell"/>
</dbReference>
<dbReference type="InterPro" id="IPR003441">
    <property type="entry name" value="NAC-dom"/>
</dbReference>
<dbReference type="GO" id="GO:0006355">
    <property type="term" value="P:regulation of DNA-templated transcription"/>
    <property type="evidence" value="ECO:0007669"/>
    <property type="project" value="InterPro"/>
</dbReference>
<dbReference type="FunFam" id="2.170.150.80:FF:000004">
    <property type="entry name" value="NAC transcription factor"/>
    <property type="match status" value="1"/>
</dbReference>
<reference evidence="8 9" key="1">
    <citation type="submission" date="2020-08" db="EMBL/GenBank/DDBJ databases">
        <title>Plant Genome Project.</title>
        <authorList>
            <person name="Zhang R.-G."/>
        </authorList>
    </citation>
    <scope>NUCLEOTIDE SEQUENCE [LARGE SCALE GENOMIC DNA]</scope>
    <source>
        <tissue evidence="8">Rhizome</tissue>
    </source>
</reference>